<proteinExistence type="inferred from homology"/>
<gene>
    <name evidence="7" type="ORF">OM33_20100</name>
</gene>
<evidence type="ECO:0000256" key="4">
    <source>
        <dbReference type="ARBA" id="ARBA00022801"/>
    </source>
</evidence>
<dbReference type="AlphaFoldDB" id="A0A0A7EMZ1"/>
<organism evidence="7 8">
    <name type="scientific">Pseudoalteromonas piratica</name>
    <dbReference type="NCBI Taxonomy" id="1348114"/>
    <lineage>
        <taxon>Bacteria</taxon>
        <taxon>Pseudomonadati</taxon>
        <taxon>Pseudomonadota</taxon>
        <taxon>Gammaproteobacteria</taxon>
        <taxon>Alteromonadales</taxon>
        <taxon>Pseudoalteromonadaceae</taxon>
        <taxon>Pseudoalteromonas</taxon>
    </lineage>
</organism>
<keyword evidence="4" id="KW-0378">Hydrolase</keyword>
<dbReference type="SUPFAM" id="SSF54001">
    <property type="entry name" value="Cysteine proteinases"/>
    <property type="match status" value="1"/>
</dbReference>
<dbReference type="EMBL" id="CP009889">
    <property type="protein sequence ID" value="AIY67342.1"/>
    <property type="molecule type" value="Genomic_DNA"/>
</dbReference>
<keyword evidence="2" id="KW-0645">Protease</keyword>
<dbReference type="InterPro" id="IPR000064">
    <property type="entry name" value="NLP_P60_dom"/>
</dbReference>
<dbReference type="HOGENOM" id="CLU_016043_9_3_6"/>
<keyword evidence="3" id="KW-0732">Signal</keyword>
<dbReference type="PROSITE" id="PS51257">
    <property type="entry name" value="PROKAR_LIPOPROTEIN"/>
    <property type="match status" value="1"/>
</dbReference>
<evidence type="ECO:0000259" key="6">
    <source>
        <dbReference type="PROSITE" id="PS51935"/>
    </source>
</evidence>
<evidence type="ECO:0000313" key="8">
    <source>
        <dbReference type="Proteomes" id="UP000030341"/>
    </source>
</evidence>
<evidence type="ECO:0000256" key="5">
    <source>
        <dbReference type="ARBA" id="ARBA00022807"/>
    </source>
</evidence>
<dbReference type="GO" id="GO:0008234">
    <property type="term" value="F:cysteine-type peptidase activity"/>
    <property type="evidence" value="ECO:0007669"/>
    <property type="project" value="UniProtKB-KW"/>
</dbReference>
<dbReference type="Gene3D" id="3.90.1720.10">
    <property type="entry name" value="endopeptidase domain like (from Nostoc punctiforme)"/>
    <property type="match status" value="1"/>
</dbReference>
<dbReference type="PANTHER" id="PTHR47360">
    <property type="entry name" value="MUREIN DD-ENDOPEPTIDASE MEPS/MUREIN LD-CARBOXYPEPTIDASE"/>
    <property type="match status" value="1"/>
</dbReference>
<dbReference type="InterPro" id="IPR052062">
    <property type="entry name" value="Murein_DD/LD_carboxypeptidase"/>
</dbReference>
<dbReference type="PROSITE" id="PS51935">
    <property type="entry name" value="NLPC_P60"/>
    <property type="match status" value="1"/>
</dbReference>
<comment type="similarity">
    <text evidence="1">Belongs to the peptidase C40 family.</text>
</comment>
<protein>
    <recommendedName>
        <fullName evidence="6">NlpC/P60 domain-containing protein</fullName>
    </recommendedName>
</protein>
<dbReference type="STRING" id="1348114.OM33_20100"/>
<dbReference type="KEGG" id="pseo:OM33_20100"/>
<dbReference type="GO" id="GO:0006508">
    <property type="term" value="P:proteolysis"/>
    <property type="evidence" value="ECO:0007669"/>
    <property type="project" value="UniProtKB-KW"/>
</dbReference>
<name>A0A0A7EMZ1_9GAMM</name>
<evidence type="ECO:0000313" key="7">
    <source>
        <dbReference type="EMBL" id="AIY67342.1"/>
    </source>
</evidence>
<evidence type="ECO:0000256" key="3">
    <source>
        <dbReference type="ARBA" id="ARBA00022729"/>
    </source>
</evidence>
<evidence type="ECO:0000256" key="2">
    <source>
        <dbReference type="ARBA" id="ARBA00022670"/>
    </source>
</evidence>
<evidence type="ECO:0000256" key="1">
    <source>
        <dbReference type="ARBA" id="ARBA00007074"/>
    </source>
</evidence>
<dbReference type="PANTHER" id="PTHR47360:SF1">
    <property type="entry name" value="ENDOPEPTIDASE NLPC-RELATED"/>
    <property type="match status" value="1"/>
</dbReference>
<dbReference type="InterPro" id="IPR038765">
    <property type="entry name" value="Papain-like_cys_pep_sf"/>
</dbReference>
<dbReference type="RefSeq" id="WP_040136253.1">
    <property type="nucleotide sequence ID" value="NZ_CP009889.1"/>
</dbReference>
<sequence length="165" mass="18923">MMKTPTNTYLLWLCLLSVTLIGCSNPVSKNIKRDTNSTLHSKTNTKHLLYQQLTEWQGVPYKLGGTSKKGIDCSAFVQKTFIDRFGFLLPRTTAQQAQFGTEINKRELQAGDLIFFKTSYKTHHVGIYVENDQFIHASTSNGVMLSSITNRYWKNAFWQARRVSY</sequence>
<feature type="domain" description="NlpC/P60" evidence="6">
    <location>
        <begin position="43"/>
        <end position="164"/>
    </location>
</feature>
<keyword evidence="5" id="KW-0788">Thiol protease</keyword>
<dbReference type="eggNOG" id="COG0791">
    <property type="taxonomic scope" value="Bacteria"/>
</dbReference>
<dbReference type="Pfam" id="PF00877">
    <property type="entry name" value="NLPC_P60"/>
    <property type="match status" value="1"/>
</dbReference>
<keyword evidence="8" id="KW-1185">Reference proteome</keyword>
<reference evidence="7 8" key="1">
    <citation type="submission" date="2014-11" db="EMBL/GenBank/DDBJ databases">
        <title>Complete Genome Sequence of Pseudoalteromonas sp. Strain OCN003 Isolated from Kaneohe Bay, Oahu, Hawaii.</title>
        <authorList>
            <person name="Beurmann S."/>
            <person name="Videau P."/>
            <person name="Ushijima B."/>
            <person name="Smith A.M."/>
            <person name="Aeby G.S."/>
            <person name="Callahan S.M."/>
            <person name="Belcaid M."/>
        </authorList>
    </citation>
    <scope>NUCLEOTIDE SEQUENCE [LARGE SCALE GENOMIC DNA]</scope>
    <source>
        <strain evidence="7 8">OCN003</strain>
    </source>
</reference>
<accession>A0A0A7EMZ1</accession>
<dbReference type="Proteomes" id="UP000030341">
    <property type="component" value="Chromosome 2"/>
</dbReference>